<dbReference type="KEGG" id="pseg:D3H65_03850"/>
<keyword evidence="1" id="KW-0121">Carboxypeptidase</keyword>
<dbReference type="GO" id="GO:0004180">
    <property type="term" value="F:carboxypeptidase activity"/>
    <property type="evidence" value="ECO:0007669"/>
    <property type="project" value="UniProtKB-KW"/>
</dbReference>
<evidence type="ECO:0000313" key="2">
    <source>
        <dbReference type="Proteomes" id="UP000263900"/>
    </source>
</evidence>
<gene>
    <name evidence="1" type="ORF">D3H65_03850</name>
</gene>
<organism evidence="1 2">
    <name type="scientific">Paraflavitalea soli</name>
    <dbReference type="NCBI Taxonomy" id="2315862"/>
    <lineage>
        <taxon>Bacteria</taxon>
        <taxon>Pseudomonadati</taxon>
        <taxon>Bacteroidota</taxon>
        <taxon>Chitinophagia</taxon>
        <taxon>Chitinophagales</taxon>
        <taxon>Chitinophagaceae</taxon>
        <taxon>Paraflavitalea</taxon>
    </lineage>
</organism>
<keyword evidence="1" id="KW-0645">Protease</keyword>
<name>A0A3B7MFQ3_9BACT</name>
<dbReference type="OrthoDB" id="675673at2"/>
<keyword evidence="1" id="KW-0378">Hydrolase</keyword>
<sequence length="104" mass="11157">MKKTLATLIVIVIAVASLHAVRVMRQSTISGRISPTDAAEVVIAINGTDSLKIKPAEGGGFSFIVQPGAWKVWIDAKKPYKDALLDADVKEGQTTQLGEIKLQQ</sequence>
<dbReference type="AlphaFoldDB" id="A0A3B7MFQ3"/>
<dbReference type="EMBL" id="CP032157">
    <property type="protein sequence ID" value="AXY73158.1"/>
    <property type="molecule type" value="Genomic_DNA"/>
</dbReference>
<reference evidence="1 2" key="1">
    <citation type="submission" date="2018-09" db="EMBL/GenBank/DDBJ databases">
        <title>Genome sequencing of strain 6GH32-13.</title>
        <authorList>
            <person name="Weon H.-Y."/>
            <person name="Heo J."/>
            <person name="Kwon S.-W."/>
        </authorList>
    </citation>
    <scope>NUCLEOTIDE SEQUENCE [LARGE SCALE GENOMIC DNA]</scope>
    <source>
        <strain evidence="1 2">5GH32-13</strain>
    </source>
</reference>
<accession>A0A3B7MFQ3</accession>
<dbReference type="Proteomes" id="UP000263900">
    <property type="component" value="Chromosome"/>
</dbReference>
<protein>
    <submittedName>
        <fullName evidence="1">Carboxypeptidase regulatory-like domain-containing protein</fullName>
    </submittedName>
</protein>
<proteinExistence type="predicted"/>
<dbReference type="RefSeq" id="WP_119048996.1">
    <property type="nucleotide sequence ID" value="NZ_CP032157.1"/>
</dbReference>
<keyword evidence="2" id="KW-1185">Reference proteome</keyword>
<evidence type="ECO:0000313" key="1">
    <source>
        <dbReference type="EMBL" id="AXY73158.1"/>
    </source>
</evidence>